<dbReference type="EMBL" id="JAVDTT010000005">
    <property type="protein sequence ID" value="MDR6843039.1"/>
    <property type="molecule type" value="Genomic_DNA"/>
</dbReference>
<evidence type="ECO:0000313" key="2">
    <source>
        <dbReference type="EMBL" id="MDR6843039.1"/>
    </source>
</evidence>
<accession>A0ABU1RWA6</accession>
<name>A0ABU1RWA6_9GAMM</name>
<gene>
    <name evidence="2" type="ORF">J2W94_003346</name>
</gene>
<keyword evidence="3" id="KW-1185">Reference proteome</keyword>
<reference evidence="2 3" key="1">
    <citation type="submission" date="2023-07" db="EMBL/GenBank/DDBJ databases">
        <title>Sorghum-associated microbial communities from plants grown in Nebraska, USA.</title>
        <authorList>
            <person name="Schachtman D."/>
        </authorList>
    </citation>
    <scope>NUCLEOTIDE SEQUENCE [LARGE SCALE GENOMIC DNA]</scope>
    <source>
        <strain evidence="2 3">BE107</strain>
    </source>
</reference>
<feature type="signal peptide" evidence="1">
    <location>
        <begin position="1"/>
        <end position="22"/>
    </location>
</feature>
<sequence length="227" mass="25186">MRYLLVVFTAALLGILSPLSHAQHSPGQFARLVVLKPKPGLSSEFTAGYQRHLIWHKNNKDPWIWRGWTFVLGERVGQFMDGTFGHAIADFDQAVDPAADSADNNLNVTPYADFVSHGIYERLETASTGALLPDASPFMALNTYTVIPGQESSFESAITNLARLPKNQHLSWYKLRIGGQLSQYVLMRPVQTFSGGGTLSEIELPVGLVQHAQSELLRYQPTLSYEP</sequence>
<keyword evidence="1" id="KW-0732">Signal</keyword>
<evidence type="ECO:0000256" key="1">
    <source>
        <dbReference type="SAM" id="SignalP"/>
    </source>
</evidence>
<feature type="chain" id="PRO_5045881972" evidence="1">
    <location>
        <begin position="23"/>
        <end position="227"/>
    </location>
</feature>
<proteinExistence type="predicted"/>
<dbReference type="Proteomes" id="UP001254759">
    <property type="component" value="Unassembled WGS sequence"/>
</dbReference>
<dbReference type="RefSeq" id="WP_310095849.1">
    <property type="nucleotide sequence ID" value="NZ_JAVDTT010000005.1"/>
</dbReference>
<organism evidence="2 3">
    <name type="scientific">Pseudoxanthomonas sacheonensis</name>
    <dbReference type="NCBI Taxonomy" id="443615"/>
    <lineage>
        <taxon>Bacteria</taxon>
        <taxon>Pseudomonadati</taxon>
        <taxon>Pseudomonadota</taxon>
        <taxon>Gammaproteobacteria</taxon>
        <taxon>Lysobacterales</taxon>
        <taxon>Lysobacteraceae</taxon>
        <taxon>Pseudoxanthomonas</taxon>
    </lineage>
</organism>
<comment type="caution">
    <text evidence="2">The sequence shown here is derived from an EMBL/GenBank/DDBJ whole genome shotgun (WGS) entry which is preliminary data.</text>
</comment>
<protein>
    <submittedName>
        <fullName evidence="2">Uncharacterized protein</fullName>
    </submittedName>
</protein>
<evidence type="ECO:0000313" key="3">
    <source>
        <dbReference type="Proteomes" id="UP001254759"/>
    </source>
</evidence>